<reference evidence="2" key="1">
    <citation type="submission" date="2020-02" db="EMBL/GenBank/DDBJ databases">
        <authorList>
            <person name="Meier V. D."/>
        </authorList>
    </citation>
    <scope>NUCLEOTIDE SEQUENCE</scope>
    <source>
        <strain evidence="2">AVDCRST_MAG29</strain>
    </source>
</reference>
<dbReference type="AlphaFoldDB" id="A0A6J4LZN8"/>
<feature type="region of interest" description="Disordered" evidence="1">
    <location>
        <begin position="1"/>
        <end position="57"/>
    </location>
</feature>
<proteinExistence type="predicted"/>
<evidence type="ECO:0000313" key="2">
    <source>
        <dbReference type="EMBL" id="CAA9345040.1"/>
    </source>
</evidence>
<evidence type="ECO:0000256" key="1">
    <source>
        <dbReference type="SAM" id="MobiDB-lite"/>
    </source>
</evidence>
<gene>
    <name evidence="2" type="ORF">AVDCRST_MAG29-1813</name>
</gene>
<feature type="compositionally biased region" description="Basic and acidic residues" evidence="1">
    <location>
        <begin position="84"/>
        <end position="95"/>
    </location>
</feature>
<accession>A0A6J4LZN8</accession>
<feature type="non-terminal residue" evidence="2">
    <location>
        <position position="1"/>
    </location>
</feature>
<sequence>EPRRRPSVHGPRPNRVGDSGPGSRAAARRGPGGGHRPGLAGLRSERSGGLRPWTADRGLPACADVRQRTADRAARGGVRTQARAHPDPRAADGHLHPRAAVQRDAAAGPLRRHAESADCVDVRRQHPVLVADLAARL</sequence>
<dbReference type="EMBL" id="CADCUG010000114">
    <property type="protein sequence ID" value="CAA9345040.1"/>
    <property type="molecule type" value="Genomic_DNA"/>
</dbReference>
<feature type="non-terminal residue" evidence="2">
    <location>
        <position position="137"/>
    </location>
</feature>
<feature type="region of interest" description="Disordered" evidence="1">
    <location>
        <begin position="69"/>
        <end position="115"/>
    </location>
</feature>
<protein>
    <submittedName>
        <fullName evidence="2">Uncharacterized protein</fullName>
    </submittedName>
</protein>
<name>A0A6J4LZN8_9ACTN</name>
<organism evidence="2">
    <name type="scientific">uncultured Nocardioidaceae bacterium</name>
    <dbReference type="NCBI Taxonomy" id="253824"/>
    <lineage>
        <taxon>Bacteria</taxon>
        <taxon>Bacillati</taxon>
        <taxon>Actinomycetota</taxon>
        <taxon>Actinomycetes</taxon>
        <taxon>Propionibacteriales</taxon>
        <taxon>Nocardioidaceae</taxon>
        <taxon>environmental samples</taxon>
    </lineage>
</organism>